<dbReference type="InterPro" id="IPR040758">
    <property type="entry name" value="PrmC_N"/>
</dbReference>
<evidence type="ECO:0000256" key="5">
    <source>
        <dbReference type="ARBA" id="ARBA00048391"/>
    </source>
</evidence>
<dbReference type="Gene3D" id="3.40.50.150">
    <property type="entry name" value="Vaccinia Virus protein VP39"/>
    <property type="match status" value="1"/>
</dbReference>
<dbReference type="GO" id="GO:0003676">
    <property type="term" value="F:nucleic acid binding"/>
    <property type="evidence" value="ECO:0007669"/>
    <property type="project" value="InterPro"/>
</dbReference>
<name>K1TJG3_9ZZZZ</name>
<dbReference type="PROSITE" id="PS00092">
    <property type="entry name" value="N6_MTASE"/>
    <property type="match status" value="1"/>
</dbReference>
<dbReference type="AlphaFoldDB" id="K1TJG3"/>
<comment type="catalytic activity">
    <reaction evidence="5">
        <text>L-glutaminyl-[peptide chain release factor] + S-adenosyl-L-methionine = N(5)-methyl-L-glutaminyl-[peptide chain release factor] + S-adenosyl-L-homocysteine + H(+)</text>
        <dbReference type="Rhea" id="RHEA:42896"/>
        <dbReference type="Rhea" id="RHEA-COMP:10271"/>
        <dbReference type="Rhea" id="RHEA-COMP:10272"/>
        <dbReference type="ChEBI" id="CHEBI:15378"/>
        <dbReference type="ChEBI" id="CHEBI:30011"/>
        <dbReference type="ChEBI" id="CHEBI:57856"/>
        <dbReference type="ChEBI" id="CHEBI:59789"/>
        <dbReference type="ChEBI" id="CHEBI:61891"/>
        <dbReference type="EC" id="2.1.1.297"/>
    </reaction>
</comment>
<dbReference type="EC" id="2.1.1.297" evidence="1"/>
<keyword evidence="3 8" id="KW-0808">Transferase</keyword>
<dbReference type="InterPro" id="IPR004556">
    <property type="entry name" value="HemK-like"/>
</dbReference>
<reference evidence="8" key="1">
    <citation type="journal article" date="2013" name="Environ. Microbiol.">
        <title>Microbiota from the distal guts of lean and obese adolescents exhibit partial functional redundancy besides clear differences in community structure.</title>
        <authorList>
            <person name="Ferrer M."/>
            <person name="Ruiz A."/>
            <person name="Lanza F."/>
            <person name="Haange S.B."/>
            <person name="Oberbach A."/>
            <person name="Till H."/>
            <person name="Bargiela R."/>
            <person name="Campoy C."/>
            <person name="Segura M.T."/>
            <person name="Richter M."/>
            <person name="von Bergen M."/>
            <person name="Seifert J."/>
            <person name="Suarez A."/>
        </authorList>
    </citation>
    <scope>NUCLEOTIDE SEQUENCE</scope>
</reference>
<dbReference type="PANTHER" id="PTHR18895">
    <property type="entry name" value="HEMK METHYLTRANSFERASE"/>
    <property type="match status" value="1"/>
</dbReference>
<dbReference type="CDD" id="cd02440">
    <property type="entry name" value="AdoMet_MTases"/>
    <property type="match status" value="1"/>
</dbReference>
<evidence type="ECO:0000259" key="7">
    <source>
        <dbReference type="Pfam" id="PF17827"/>
    </source>
</evidence>
<dbReference type="NCBIfam" id="TIGR00536">
    <property type="entry name" value="hemK_fam"/>
    <property type="match status" value="1"/>
</dbReference>
<keyword evidence="4" id="KW-0949">S-adenosyl-L-methionine</keyword>
<protein>
    <recommendedName>
        <fullName evidence="1">peptide chain release factor N(5)-glutamine methyltransferase</fullName>
        <ecNumber evidence="1">2.1.1.297</ecNumber>
    </recommendedName>
</protein>
<dbReference type="HAMAP" id="MF_02126">
    <property type="entry name" value="RF_methyltr_PrmC"/>
    <property type="match status" value="1"/>
</dbReference>
<evidence type="ECO:0000256" key="1">
    <source>
        <dbReference type="ARBA" id="ARBA00012771"/>
    </source>
</evidence>
<dbReference type="InterPro" id="IPR002052">
    <property type="entry name" value="DNA_methylase_N6_adenine_CS"/>
</dbReference>
<dbReference type="NCBIfam" id="TIGR03534">
    <property type="entry name" value="RF_mod_PrmC"/>
    <property type="match status" value="1"/>
</dbReference>
<dbReference type="InterPro" id="IPR019874">
    <property type="entry name" value="RF_methyltr_PrmC"/>
</dbReference>
<dbReference type="Gene3D" id="1.10.8.10">
    <property type="entry name" value="DNA helicase RuvA subunit, C-terminal domain"/>
    <property type="match status" value="1"/>
</dbReference>
<feature type="domain" description="Methyltransferase small" evidence="6">
    <location>
        <begin position="106"/>
        <end position="194"/>
    </location>
</feature>
<gene>
    <name evidence="8" type="ORF">OBE_04174</name>
</gene>
<dbReference type="EMBL" id="AJWZ01002821">
    <property type="protein sequence ID" value="EKC69918.1"/>
    <property type="molecule type" value="Genomic_DNA"/>
</dbReference>
<keyword evidence="2 8" id="KW-0489">Methyltransferase</keyword>
<evidence type="ECO:0000313" key="8">
    <source>
        <dbReference type="EMBL" id="EKC69918.1"/>
    </source>
</evidence>
<accession>K1TJG3</accession>
<comment type="caution">
    <text evidence="8">The sequence shown here is derived from an EMBL/GenBank/DDBJ whole genome shotgun (WGS) entry which is preliminary data.</text>
</comment>
<feature type="domain" description="Release factor glutamine methyltransferase N-terminal" evidence="7">
    <location>
        <begin position="18"/>
        <end position="68"/>
    </location>
</feature>
<dbReference type="GO" id="GO:0102559">
    <property type="term" value="F:peptide chain release factor N(5)-glutamine methyltransferase activity"/>
    <property type="evidence" value="ECO:0007669"/>
    <property type="project" value="UniProtKB-EC"/>
</dbReference>
<evidence type="ECO:0000256" key="4">
    <source>
        <dbReference type="ARBA" id="ARBA00022691"/>
    </source>
</evidence>
<dbReference type="InterPro" id="IPR007848">
    <property type="entry name" value="Small_mtfrase_dom"/>
</dbReference>
<dbReference type="GO" id="GO:0032259">
    <property type="term" value="P:methylation"/>
    <property type="evidence" value="ECO:0007669"/>
    <property type="project" value="UniProtKB-KW"/>
</dbReference>
<dbReference type="Pfam" id="PF17827">
    <property type="entry name" value="PrmC_N"/>
    <property type="match status" value="1"/>
</dbReference>
<dbReference type="SUPFAM" id="SSF53335">
    <property type="entry name" value="S-adenosyl-L-methionine-dependent methyltransferases"/>
    <property type="match status" value="1"/>
</dbReference>
<proteinExistence type="inferred from homology"/>
<sequence>MTVDELLVYGKQHVHKDHAKLLLASILNKNPLELLLYLEEEVPKEKVVLYKKEILALENNQPLQYVIGNVNFYGNEYSVNNNVLIPRFETEELVENTINYITGHFDPNNLKILDIGCGSGVIGITLKKHFPNSNVTLLDISKEALEVARKNASNLNVEVNFVQSDVFSNIKDKYNVIISNPPYICDDEEIEDIVKKNEPHIALYGGKDGLDCYRKIFKDIKNHLANPFLIALEIGQYQAPGIINMANYFLENIKIEVLKDMQGRDRMILIYQKQIKSE</sequence>
<dbReference type="PANTHER" id="PTHR18895:SF74">
    <property type="entry name" value="MTRF1L RELEASE FACTOR GLUTAMINE METHYLTRANSFERASE"/>
    <property type="match status" value="1"/>
</dbReference>
<dbReference type="InterPro" id="IPR050320">
    <property type="entry name" value="N5-glutamine_MTase"/>
</dbReference>
<evidence type="ECO:0000256" key="2">
    <source>
        <dbReference type="ARBA" id="ARBA00022603"/>
    </source>
</evidence>
<dbReference type="InterPro" id="IPR029063">
    <property type="entry name" value="SAM-dependent_MTases_sf"/>
</dbReference>
<organism evidence="8">
    <name type="scientific">human gut metagenome</name>
    <dbReference type="NCBI Taxonomy" id="408170"/>
    <lineage>
        <taxon>unclassified sequences</taxon>
        <taxon>metagenomes</taxon>
        <taxon>organismal metagenomes</taxon>
    </lineage>
</organism>
<evidence type="ECO:0000259" key="6">
    <source>
        <dbReference type="Pfam" id="PF05175"/>
    </source>
</evidence>
<evidence type="ECO:0000256" key="3">
    <source>
        <dbReference type="ARBA" id="ARBA00022679"/>
    </source>
</evidence>
<dbReference type="Pfam" id="PF05175">
    <property type="entry name" value="MTS"/>
    <property type="match status" value="1"/>
</dbReference>